<evidence type="ECO:0000256" key="1">
    <source>
        <dbReference type="PROSITE-ProRule" id="PRU00244"/>
    </source>
</evidence>
<dbReference type="InterPro" id="IPR005330">
    <property type="entry name" value="MHYT_dom"/>
</dbReference>
<evidence type="ECO:0000259" key="3">
    <source>
        <dbReference type="PROSITE" id="PS50113"/>
    </source>
</evidence>
<accession>A0A198AK89</accession>
<evidence type="ECO:0000259" key="5">
    <source>
        <dbReference type="PROSITE" id="PS50887"/>
    </source>
</evidence>
<dbReference type="FunFam" id="3.20.20.450:FF:000001">
    <property type="entry name" value="Cyclic di-GMP phosphodiesterase yahA"/>
    <property type="match status" value="1"/>
</dbReference>
<feature type="transmembrane region" description="Helical" evidence="1">
    <location>
        <begin position="109"/>
        <end position="127"/>
    </location>
</feature>
<dbReference type="SUPFAM" id="SSF141868">
    <property type="entry name" value="EAL domain-like"/>
    <property type="match status" value="1"/>
</dbReference>
<dbReference type="PROSITE" id="PS50113">
    <property type="entry name" value="PAC"/>
    <property type="match status" value="1"/>
</dbReference>
<dbReference type="NCBIfam" id="TIGR00229">
    <property type="entry name" value="sensory_box"/>
    <property type="match status" value="1"/>
</dbReference>
<dbReference type="InterPro" id="IPR000160">
    <property type="entry name" value="GGDEF_dom"/>
</dbReference>
<dbReference type="InterPro" id="IPR000700">
    <property type="entry name" value="PAS-assoc_C"/>
</dbReference>
<feature type="domain" description="PAS" evidence="2">
    <location>
        <begin position="252"/>
        <end position="322"/>
    </location>
</feature>
<gene>
    <name evidence="7" type="ORF">A8708_17175</name>
</gene>
<feature type="domain" description="EAL" evidence="4">
    <location>
        <begin position="554"/>
        <end position="807"/>
    </location>
</feature>
<feature type="transmembrane region" description="Helical" evidence="1">
    <location>
        <begin position="44"/>
        <end position="68"/>
    </location>
</feature>
<evidence type="ECO:0000259" key="6">
    <source>
        <dbReference type="PROSITE" id="PS50924"/>
    </source>
</evidence>
<comment type="caution">
    <text evidence="7">The sequence shown here is derived from an EMBL/GenBank/DDBJ whole genome shotgun (WGS) entry which is preliminary data.</text>
</comment>
<feature type="domain" description="MHYT" evidence="6">
    <location>
        <begin position="8"/>
        <end position="203"/>
    </location>
</feature>
<dbReference type="AlphaFoldDB" id="A0A198AK89"/>
<dbReference type="Pfam" id="PF03707">
    <property type="entry name" value="MHYT"/>
    <property type="match status" value="3"/>
</dbReference>
<dbReference type="CDD" id="cd01948">
    <property type="entry name" value="EAL"/>
    <property type="match status" value="1"/>
</dbReference>
<proteinExistence type="predicted"/>
<dbReference type="SMART" id="SM00091">
    <property type="entry name" value="PAS"/>
    <property type="match status" value="1"/>
</dbReference>
<dbReference type="Gene3D" id="3.20.20.450">
    <property type="entry name" value="EAL domain"/>
    <property type="match status" value="1"/>
</dbReference>
<dbReference type="PROSITE" id="PS50883">
    <property type="entry name" value="EAL"/>
    <property type="match status" value="1"/>
</dbReference>
<keyword evidence="1" id="KW-0472">Membrane</keyword>
<dbReference type="PROSITE" id="PS50887">
    <property type="entry name" value="GGDEF"/>
    <property type="match status" value="1"/>
</dbReference>
<feature type="transmembrane region" description="Helical" evidence="1">
    <location>
        <begin position="12"/>
        <end position="32"/>
    </location>
</feature>
<dbReference type="Pfam" id="PF00563">
    <property type="entry name" value="EAL"/>
    <property type="match status" value="1"/>
</dbReference>
<dbReference type="STRING" id="1850517.A8708_17175"/>
<dbReference type="GO" id="GO:0016020">
    <property type="term" value="C:membrane"/>
    <property type="evidence" value="ECO:0007669"/>
    <property type="project" value="UniProtKB-UniRule"/>
</dbReference>
<feature type="domain" description="GGDEF" evidence="5">
    <location>
        <begin position="413"/>
        <end position="545"/>
    </location>
</feature>
<sequence length="812" mass="92006">METISSTYHIPFVIFSILIAIIASFAALDLGIRIHKAKSSARQAWLAGGAFAMGMGIWSMHFVAMLAFHLPITVTYQLSTVIYSIVPALLASWLALYIISRPVMRKPHVFIGATFIATGVVSMHYIGMEAMVMGATIEYNPYLWALSAIIAYVVSLVALLLLFSVKQNASSPRIMLRKLGSSMVMGIAISGMHYTGMAAATFKHDHSHIAADLTFDSKLLAYLIGFGILFILGLAFISTFIDKRFESQMMMSEKRFRSVVESAHDAIILTDHNRTIISWNKGAQLIFGYEEQELIGERLHRIFPERFVASHKERLEKFLATSTVDANEIGMTYELLGVRKDQTEFPMELSLAVWKEEEGMCFSCIIRDISERKRTEERINRMVYRDPLTGLPNRLLLNDRLELALDQAHENQQSMGIMFIDLDRFKFINDTLGHAMGDKLLIEVAKRFEACIGKGDTVSRQGGDEFIILWAHTTTDDMIKNANKIIRIFSQSFIILEHELFVTPSIGISLYPSDGSDIETLIKNADTAMYRVKEQGKNNFQFYTPEMNEAVTKKMQMEIGLRKALERNEFKVFYQPQIDVNTGKITGAEALIRWQHPEWGPISPADFIPLAEETGLIIPIGEWVLNEACRQNKEWQNQGYSPFRIAVNISSRQFKQSNLIEMVNSALEDSGLEHQYLELELTESIIQDSKYAIETMHKLKAMGIFLSIDDFGTGYSSLNYLKLFPIDSLKIDQSFTRNMFEDAKDAALVHTIISMAHNLDLKVIAEGVETREQLQFLLLKECNEAQGYLFSRPLPAQEMTGIIMQQYSFGKQ</sequence>
<keyword evidence="1" id="KW-1133">Transmembrane helix</keyword>
<dbReference type="Pfam" id="PF13426">
    <property type="entry name" value="PAS_9"/>
    <property type="match status" value="1"/>
</dbReference>
<dbReference type="InterPro" id="IPR001633">
    <property type="entry name" value="EAL_dom"/>
</dbReference>
<dbReference type="CDD" id="cd01949">
    <property type="entry name" value="GGDEF"/>
    <property type="match status" value="1"/>
</dbReference>
<dbReference type="InterPro" id="IPR043128">
    <property type="entry name" value="Rev_trsase/Diguanyl_cyclase"/>
</dbReference>
<feature type="transmembrane region" description="Helical" evidence="1">
    <location>
        <begin position="220"/>
        <end position="241"/>
    </location>
</feature>
<dbReference type="SMART" id="SM00267">
    <property type="entry name" value="GGDEF"/>
    <property type="match status" value="1"/>
</dbReference>
<dbReference type="FunFam" id="3.30.70.270:FF:000001">
    <property type="entry name" value="Diguanylate cyclase domain protein"/>
    <property type="match status" value="1"/>
</dbReference>
<dbReference type="InterPro" id="IPR035965">
    <property type="entry name" value="PAS-like_dom_sf"/>
</dbReference>
<dbReference type="InterPro" id="IPR052155">
    <property type="entry name" value="Biofilm_reg_signaling"/>
</dbReference>
<evidence type="ECO:0000259" key="4">
    <source>
        <dbReference type="PROSITE" id="PS50883"/>
    </source>
</evidence>
<dbReference type="Pfam" id="PF00990">
    <property type="entry name" value="GGDEF"/>
    <property type="match status" value="1"/>
</dbReference>
<feature type="transmembrane region" description="Helical" evidence="1">
    <location>
        <begin position="142"/>
        <end position="163"/>
    </location>
</feature>
<keyword evidence="8" id="KW-1185">Reference proteome</keyword>
<dbReference type="NCBIfam" id="TIGR00254">
    <property type="entry name" value="GGDEF"/>
    <property type="match status" value="1"/>
</dbReference>
<dbReference type="Gene3D" id="3.30.70.270">
    <property type="match status" value="1"/>
</dbReference>
<protein>
    <submittedName>
        <fullName evidence="7">Diguanylate cyclase</fullName>
    </submittedName>
</protein>
<dbReference type="PANTHER" id="PTHR44757">
    <property type="entry name" value="DIGUANYLATE CYCLASE DGCP"/>
    <property type="match status" value="1"/>
</dbReference>
<dbReference type="PROSITE" id="PS50924">
    <property type="entry name" value="MHYT"/>
    <property type="match status" value="1"/>
</dbReference>
<dbReference type="Proteomes" id="UP000078454">
    <property type="component" value="Unassembled WGS sequence"/>
</dbReference>
<evidence type="ECO:0000313" key="8">
    <source>
        <dbReference type="Proteomes" id="UP000078454"/>
    </source>
</evidence>
<dbReference type="SUPFAM" id="SSF55785">
    <property type="entry name" value="PYP-like sensor domain (PAS domain)"/>
    <property type="match status" value="1"/>
</dbReference>
<dbReference type="SMART" id="SM00086">
    <property type="entry name" value="PAC"/>
    <property type="match status" value="1"/>
</dbReference>
<reference evidence="7 8" key="1">
    <citation type="submission" date="2016-05" db="EMBL/GenBank/DDBJ databases">
        <title>Paenibacillus sp. 1ZS3-15 nov., isolated from the rhizosphere soil.</title>
        <authorList>
            <person name="Zhang X.X."/>
            <person name="Zhang J."/>
        </authorList>
    </citation>
    <scope>NUCLEOTIDE SEQUENCE [LARGE SCALE GENOMIC DNA]</scope>
    <source>
        <strain evidence="7 8">1ZS3-15</strain>
    </source>
</reference>
<dbReference type="PANTHER" id="PTHR44757:SF2">
    <property type="entry name" value="BIOFILM ARCHITECTURE MAINTENANCE PROTEIN MBAA"/>
    <property type="match status" value="1"/>
</dbReference>
<keyword evidence="1" id="KW-0812">Transmembrane</keyword>
<dbReference type="InterPro" id="IPR000014">
    <property type="entry name" value="PAS"/>
</dbReference>
<name>A0A198AK89_9BACL</name>
<dbReference type="InterPro" id="IPR029787">
    <property type="entry name" value="Nucleotide_cyclase"/>
</dbReference>
<dbReference type="PROSITE" id="PS50112">
    <property type="entry name" value="PAS"/>
    <property type="match status" value="1"/>
</dbReference>
<dbReference type="SMART" id="SM00052">
    <property type="entry name" value="EAL"/>
    <property type="match status" value="1"/>
</dbReference>
<evidence type="ECO:0000313" key="7">
    <source>
        <dbReference type="EMBL" id="OAS21652.1"/>
    </source>
</evidence>
<dbReference type="RefSeq" id="WP_068662512.1">
    <property type="nucleotide sequence ID" value="NZ_LYPB01000048.1"/>
</dbReference>
<dbReference type="SUPFAM" id="SSF55073">
    <property type="entry name" value="Nucleotide cyclase"/>
    <property type="match status" value="1"/>
</dbReference>
<evidence type="ECO:0000259" key="2">
    <source>
        <dbReference type="PROSITE" id="PS50112"/>
    </source>
</evidence>
<dbReference type="Gene3D" id="3.30.450.20">
    <property type="entry name" value="PAS domain"/>
    <property type="match status" value="1"/>
</dbReference>
<organism evidence="7 8">
    <name type="scientific">Paenibacillus oryzisoli</name>
    <dbReference type="NCBI Taxonomy" id="1850517"/>
    <lineage>
        <taxon>Bacteria</taxon>
        <taxon>Bacillati</taxon>
        <taxon>Bacillota</taxon>
        <taxon>Bacilli</taxon>
        <taxon>Bacillales</taxon>
        <taxon>Paenibacillaceae</taxon>
        <taxon>Paenibacillus</taxon>
    </lineage>
</organism>
<dbReference type="InterPro" id="IPR035919">
    <property type="entry name" value="EAL_sf"/>
</dbReference>
<dbReference type="InterPro" id="IPR001610">
    <property type="entry name" value="PAC"/>
</dbReference>
<feature type="transmembrane region" description="Helical" evidence="1">
    <location>
        <begin position="74"/>
        <end position="97"/>
    </location>
</feature>
<dbReference type="CDD" id="cd00130">
    <property type="entry name" value="PAS"/>
    <property type="match status" value="1"/>
</dbReference>
<dbReference type="EMBL" id="LYPB01000048">
    <property type="protein sequence ID" value="OAS21652.1"/>
    <property type="molecule type" value="Genomic_DNA"/>
</dbReference>
<feature type="domain" description="PAC" evidence="3">
    <location>
        <begin position="331"/>
        <end position="381"/>
    </location>
</feature>